<evidence type="ECO:0000259" key="1">
    <source>
        <dbReference type="Pfam" id="PF01425"/>
    </source>
</evidence>
<dbReference type="Pfam" id="PF01425">
    <property type="entry name" value="Amidase"/>
    <property type="match status" value="1"/>
</dbReference>
<dbReference type="InterPro" id="IPR023631">
    <property type="entry name" value="Amidase_dom"/>
</dbReference>
<feature type="domain" description="Amidase" evidence="1">
    <location>
        <begin position="47"/>
        <end position="432"/>
    </location>
</feature>
<comment type="caution">
    <text evidence="3">The sequence shown here is derived from an EMBL/GenBank/DDBJ whole genome shotgun (WGS) entry which is preliminary data.</text>
</comment>
<dbReference type="NCBIfam" id="NF006043">
    <property type="entry name" value="PRK08186.1"/>
    <property type="match status" value="1"/>
</dbReference>
<evidence type="ECO:0000259" key="2">
    <source>
        <dbReference type="Pfam" id="PF21986"/>
    </source>
</evidence>
<dbReference type="GO" id="GO:0016787">
    <property type="term" value="F:hydrolase activity"/>
    <property type="evidence" value="ECO:0007669"/>
    <property type="project" value="UniProtKB-KW"/>
</dbReference>
<protein>
    <submittedName>
        <fullName evidence="3">Allophanate hydrolase</fullName>
    </submittedName>
</protein>
<dbReference type="InterPro" id="IPR036928">
    <property type="entry name" value="AS_sf"/>
</dbReference>
<keyword evidence="4" id="KW-1185">Reference proteome</keyword>
<dbReference type="RefSeq" id="WP_229813833.1">
    <property type="nucleotide sequence ID" value="NZ_BMZA01000003.1"/>
</dbReference>
<dbReference type="InterPro" id="IPR014085">
    <property type="entry name" value="Allophanate_hydrolase"/>
</dbReference>
<dbReference type="SUPFAM" id="SSF75304">
    <property type="entry name" value="Amidase signature (AS) enzymes"/>
    <property type="match status" value="1"/>
</dbReference>
<feature type="domain" description="Allophanate hydrolase C-terminal" evidence="2">
    <location>
        <begin position="470"/>
        <end position="594"/>
    </location>
</feature>
<reference evidence="3" key="2">
    <citation type="submission" date="2020-09" db="EMBL/GenBank/DDBJ databases">
        <authorList>
            <person name="Sun Q."/>
            <person name="Kim S."/>
        </authorList>
    </citation>
    <scope>NUCLEOTIDE SEQUENCE</scope>
    <source>
        <strain evidence="3">KCTC 32255</strain>
    </source>
</reference>
<accession>A0A918PCF2</accession>
<gene>
    <name evidence="3" type="ORF">GCM10011614_12470</name>
</gene>
<organism evidence="3 4">
    <name type="scientific">Novosphingobium colocasiae</name>
    <dbReference type="NCBI Taxonomy" id="1256513"/>
    <lineage>
        <taxon>Bacteria</taxon>
        <taxon>Pseudomonadati</taxon>
        <taxon>Pseudomonadota</taxon>
        <taxon>Alphaproteobacteria</taxon>
        <taxon>Sphingomonadales</taxon>
        <taxon>Sphingomonadaceae</taxon>
        <taxon>Novosphingobium</taxon>
    </lineage>
</organism>
<dbReference type="Gene3D" id="1.20.58.1700">
    <property type="match status" value="1"/>
</dbReference>
<dbReference type="InterPro" id="IPR053844">
    <property type="entry name" value="AH_C"/>
</dbReference>
<dbReference type="Proteomes" id="UP000648075">
    <property type="component" value="Unassembled WGS sequence"/>
</dbReference>
<dbReference type="Pfam" id="PF21986">
    <property type="entry name" value="AH_C"/>
    <property type="match status" value="1"/>
</dbReference>
<dbReference type="EMBL" id="BMZA01000003">
    <property type="protein sequence ID" value="GGY99062.1"/>
    <property type="molecule type" value="Genomic_DNA"/>
</dbReference>
<evidence type="ECO:0000313" key="4">
    <source>
        <dbReference type="Proteomes" id="UP000648075"/>
    </source>
</evidence>
<sequence>MTLPQVLTLDALDALYREGRVGPADVMAQIGLRIDAGDPAVFITRTPPAMIDAAVADLLRRAPEPGSLPLWGVPFAVKDNIDVAGLPTTCACPAFARPAQQDAAVVARLIAAGAIVLGKTNLDQFATGLNGTRSPYGAPRSVFSAEHISGGSSSGSAVAVAAGMACFALGTDTAGSGRVPAAFNNLVGIKPTPGLFSTAGLVPACASLDCISVFSLCVSDGARIRRICEGFDPADPWSQPARPHALPREGLRIGVLAPADRDLLGSADNARLYADAISRAGGEAVEIDYAPFAETAALLYDGPWVAERQAAFAGFGVPASALDSSVAAIFSGAARFDAVATFQGLHRLAALRRACAAELDKVDVLLLPTVPGIFTVAEMLAEPIARNTRLGRYTNFCNLLGLSAIAVPAGFASDGLPFGVTLVGPAFADEALVPLADRLHRGAMCGAGIARDLPLPACSPPLPVEGAQTIELAVVGAHLSGMPLNPELLALGATLSARTRTSGAYRLYALPGTVPPKPGLIRVAEQTGDGIEIEIWALPAAAFGLFVSRIAAPLGIGKLELADGGRVSGFLCEAWAAEGARDITAFGGWRAYCASLVE</sequence>
<dbReference type="AlphaFoldDB" id="A0A918PCF2"/>
<proteinExistence type="predicted"/>
<dbReference type="NCBIfam" id="TIGR02713">
    <property type="entry name" value="allophanate_hyd"/>
    <property type="match status" value="1"/>
</dbReference>
<name>A0A918PCF2_9SPHN</name>
<dbReference type="PANTHER" id="PTHR11895">
    <property type="entry name" value="TRANSAMIDASE"/>
    <property type="match status" value="1"/>
</dbReference>
<dbReference type="InterPro" id="IPR000120">
    <property type="entry name" value="Amidase"/>
</dbReference>
<dbReference type="PANTHER" id="PTHR11895:SF169">
    <property type="entry name" value="GLUTAMYL-TRNA(GLN) AMIDOTRANSFERASE"/>
    <property type="match status" value="1"/>
</dbReference>
<keyword evidence="3" id="KW-0378">Hydrolase</keyword>
<reference evidence="3" key="1">
    <citation type="journal article" date="2014" name="Int. J. Syst. Evol. Microbiol.">
        <title>Complete genome sequence of Corynebacterium casei LMG S-19264T (=DSM 44701T), isolated from a smear-ripened cheese.</title>
        <authorList>
            <consortium name="US DOE Joint Genome Institute (JGI-PGF)"/>
            <person name="Walter F."/>
            <person name="Albersmeier A."/>
            <person name="Kalinowski J."/>
            <person name="Ruckert C."/>
        </authorList>
    </citation>
    <scope>NUCLEOTIDE SEQUENCE</scope>
    <source>
        <strain evidence="3">KCTC 32255</strain>
    </source>
</reference>
<dbReference type="Gene3D" id="3.10.490.10">
    <property type="entry name" value="Gamma-glutamyl cyclotransferase-like"/>
    <property type="match status" value="1"/>
</dbReference>
<evidence type="ECO:0000313" key="3">
    <source>
        <dbReference type="EMBL" id="GGY99062.1"/>
    </source>
</evidence>
<dbReference type="Gene3D" id="3.90.1300.10">
    <property type="entry name" value="Amidase signature (AS) domain"/>
    <property type="match status" value="1"/>
</dbReference>